<evidence type="ECO:0000313" key="5">
    <source>
        <dbReference type="EMBL" id="MBB1061453.1"/>
    </source>
</evidence>
<dbReference type="PROSITE" id="PS50076">
    <property type="entry name" value="DNAJ_2"/>
    <property type="match status" value="1"/>
</dbReference>
<sequence length="166" mass="17822">MDSDFNRLYAQLGLRPDCTLEAFKRAYRRKVAELHPDRHPGATTGAAEADALSLSELTSLYTTATRFHRAHGRLPGAAPSSRLVEVPRRRHVPPAEGDTTLPMRLEADGNPRRQTRLAALVVVLIVVLIVILEASTPEGRPATGPDRARAAPPTSTPAPSGGLPSP</sequence>
<keyword evidence="1" id="KW-0143">Chaperone</keyword>
<evidence type="ECO:0000256" key="2">
    <source>
        <dbReference type="SAM" id="MobiDB-lite"/>
    </source>
</evidence>
<accession>A0A7W3Y6F6</accession>
<dbReference type="AlphaFoldDB" id="A0A7W3Y6F6"/>
<gene>
    <name evidence="5" type="ORF">H4F98_12825</name>
</gene>
<keyword evidence="6" id="KW-1185">Reference proteome</keyword>
<feature type="transmembrane region" description="Helical" evidence="3">
    <location>
        <begin position="117"/>
        <end position="135"/>
    </location>
</feature>
<evidence type="ECO:0000313" key="6">
    <source>
        <dbReference type="Proteomes" id="UP000523196"/>
    </source>
</evidence>
<dbReference type="Proteomes" id="UP000523196">
    <property type="component" value="Unassembled WGS sequence"/>
</dbReference>
<dbReference type="Pfam" id="PF00226">
    <property type="entry name" value="DnaJ"/>
    <property type="match status" value="1"/>
</dbReference>
<reference evidence="5 6" key="1">
    <citation type="submission" date="2020-08" db="EMBL/GenBank/DDBJ databases">
        <authorList>
            <person name="Xu S."/>
            <person name="Li A."/>
        </authorList>
    </citation>
    <scope>NUCLEOTIDE SEQUENCE [LARGE SCALE GENOMIC DNA]</scope>
    <source>
        <strain evidence="5 6">119BY6-57</strain>
    </source>
</reference>
<feature type="compositionally biased region" description="Low complexity" evidence="2">
    <location>
        <begin position="150"/>
        <end position="160"/>
    </location>
</feature>
<keyword evidence="3" id="KW-0812">Transmembrane</keyword>
<feature type="region of interest" description="Disordered" evidence="2">
    <location>
        <begin position="136"/>
        <end position="166"/>
    </location>
</feature>
<dbReference type="SUPFAM" id="SSF46565">
    <property type="entry name" value="Chaperone J-domain"/>
    <property type="match status" value="1"/>
</dbReference>
<name>A0A7W3Y6F6_9GAMM</name>
<dbReference type="CDD" id="cd06257">
    <property type="entry name" value="DnaJ"/>
    <property type="match status" value="1"/>
</dbReference>
<evidence type="ECO:0000256" key="1">
    <source>
        <dbReference type="ARBA" id="ARBA00023186"/>
    </source>
</evidence>
<dbReference type="Gene3D" id="1.10.287.110">
    <property type="entry name" value="DnaJ domain"/>
    <property type="match status" value="1"/>
</dbReference>
<evidence type="ECO:0000256" key="3">
    <source>
        <dbReference type="SAM" id="Phobius"/>
    </source>
</evidence>
<organism evidence="5 6">
    <name type="scientific">Marilutibacter spongiae</name>
    <dbReference type="NCBI Taxonomy" id="2025720"/>
    <lineage>
        <taxon>Bacteria</taxon>
        <taxon>Pseudomonadati</taxon>
        <taxon>Pseudomonadota</taxon>
        <taxon>Gammaproteobacteria</taxon>
        <taxon>Lysobacterales</taxon>
        <taxon>Lysobacteraceae</taxon>
        <taxon>Marilutibacter</taxon>
    </lineage>
</organism>
<dbReference type="SMART" id="SM00271">
    <property type="entry name" value="DnaJ"/>
    <property type="match status" value="1"/>
</dbReference>
<evidence type="ECO:0000259" key="4">
    <source>
        <dbReference type="PROSITE" id="PS50076"/>
    </source>
</evidence>
<protein>
    <submittedName>
        <fullName evidence="5">J domain-containing protein</fullName>
    </submittedName>
</protein>
<keyword evidence="3" id="KW-1133">Transmembrane helix</keyword>
<keyword evidence="3" id="KW-0472">Membrane</keyword>
<dbReference type="InterPro" id="IPR001623">
    <property type="entry name" value="DnaJ_domain"/>
</dbReference>
<proteinExistence type="predicted"/>
<feature type="domain" description="J" evidence="4">
    <location>
        <begin position="7"/>
        <end position="75"/>
    </location>
</feature>
<dbReference type="EMBL" id="JACHTF010000014">
    <property type="protein sequence ID" value="MBB1061453.1"/>
    <property type="molecule type" value="Genomic_DNA"/>
</dbReference>
<comment type="caution">
    <text evidence="5">The sequence shown here is derived from an EMBL/GenBank/DDBJ whole genome shotgun (WGS) entry which is preliminary data.</text>
</comment>
<dbReference type="InterPro" id="IPR036869">
    <property type="entry name" value="J_dom_sf"/>
</dbReference>